<accession>A0A2N0AI77</accession>
<dbReference type="CDD" id="cd17530">
    <property type="entry name" value="REC_RocR"/>
    <property type="match status" value="1"/>
</dbReference>
<dbReference type="EMBL" id="NPDX01000004">
    <property type="protein sequence ID" value="PJZ83984.1"/>
    <property type="molecule type" value="Genomic_DNA"/>
</dbReference>
<dbReference type="InterPro" id="IPR001789">
    <property type="entry name" value="Sig_transdc_resp-reg_receiver"/>
</dbReference>
<keyword evidence="1" id="KW-0597">Phosphoprotein</keyword>
<feature type="modified residue" description="4-aspartylphosphate" evidence="1">
    <location>
        <position position="60"/>
    </location>
</feature>
<reference evidence="4 5" key="1">
    <citation type="submission" date="2017-07" db="EMBL/GenBank/DDBJ databases">
        <title>Leptospira spp. isolated from tropical soils.</title>
        <authorList>
            <person name="Thibeaux R."/>
            <person name="Iraola G."/>
            <person name="Ferres I."/>
            <person name="Bierque E."/>
            <person name="Girault D."/>
            <person name="Soupe-Gilbert M.-E."/>
            <person name="Picardeau M."/>
            <person name="Goarant C."/>
        </authorList>
    </citation>
    <scope>NUCLEOTIDE SEQUENCE [LARGE SCALE GENOMIC DNA]</scope>
    <source>
        <strain evidence="4 5">FH2-B-A1</strain>
    </source>
</reference>
<dbReference type="Pfam" id="PF00563">
    <property type="entry name" value="EAL"/>
    <property type="match status" value="1"/>
</dbReference>
<dbReference type="SUPFAM" id="SSF141868">
    <property type="entry name" value="EAL domain-like"/>
    <property type="match status" value="1"/>
</dbReference>
<dbReference type="GO" id="GO:0071111">
    <property type="term" value="F:cyclic-guanylate-specific phosphodiesterase activity"/>
    <property type="evidence" value="ECO:0007669"/>
    <property type="project" value="InterPro"/>
</dbReference>
<dbReference type="OrthoDB" id="310793at2"/>
<dbReference type="SMART" id="SM00448">
    <property type="entry name" value="REC"/>
    <property type="match status" value="1"/>
</dbReference>
<dbReference type="RefSeq" id="WP_100744214.1">
    <property type="nucleotide sequence ID" value="NZ_NPDW01000002.1"/>
</dbReference>
<evidence type="ECO:0000259" key="3">
    <source>
        <dbReference type="PROSITE" id="PS50883"/>
    </source>
</evidence>
<evidence type="ECO:0000313" key="4">
    <source>
        <dbReference type="EMBL" id="PJZ83984.1"/>
    </source>
</evidence>
<comment type="caution">
    <text evidence="4">The sequence shown here is derived from an EMBL/GenBank/DDBJ whole genome shotgun (WGS) entry which is preliminary data.</text>
</comment>
<proteinExistence type="predicted"/>
<dbReference type="PANTHER" id="PTHR33121">
    <property type="entry name" value="CYCLIC DI-GMP PHOSPHODIESTERASE PDEF"/>
    <property type="match status" value="1"/>
</dbReference>
<gene>
    <name evidence="4" type="ORF">CH364_14625</name>
</gene>
<feature type="domain" description="Response regulatory" evidence="2">
    <location>
        <begin position="7"/>
        <end position="130"/>
    </location>
</feature>
<dbReference type="Gene3D" id="3.40.50.2300">
    <property type="match status" value="1"/>
</dbReference>
<feature type="domain" description="EAL" evidence="3">
    <location>
        <begin position="144"/>
        <end position="397"/>
    </location>
</feature>
<dbReference type="PANTHER" id="PTHR33121:SF70">
    <property type="entry name" value="SIGNALING PROTEIN YKOW"/>
    <property type="match status" value="1"/>
</dbReference>
<dbReference type="InterPro" id="IPR035919">
    <property type="entry name" value="EAL_sf"/>
</dbReference>
<keyword evidence="5" id="KW-1185">Reference proteome</keyword>
<dbReference type="InterPro" id="IPR050706">
    <property type="entry name" value="Cyclic-di-GMP_PDE-like"/>
</dbReference>
<dbReference type="GO" id="GO:0000160">
    <property type="term" value="P:phosphorelay signal transduction system"/>
    <property type="evidence" value="ECO:0007669"/>
    <property type="project" value="InterPro"/>
</dbReference>
<dbReference type="AlphaFoldDB" id="A0A2N0AI77"/>
<evidence type="ECO:0000256" key="1">
    <source>
        <dbReference type="PROSITE-ProRule" id="PRU00169"/>
    </source>
</evidence>
<dbReference type="Proteomes" id="UP000232145">
    <property type="component" value="Unassembled WGS sequence"/>
</dbReference>
<name>A0A2N0AI77_9LEPT</name>
<sequence>MIVSDLNFLVIEDDDFQREVIVGILIRLGAIHVTEARTGTEALKILNELDSNPIDIILCDLNMPEMDGMEFLRHIGNSHSSIATIIMSALDGALIESVRKMARAYGTNLLGAIEKPITPAHLETLFSLYKARDFKQRNESNPGSQFTLNEILEGLTNGEFEPFFQPKIQLSTGKLIGAEALARWIHPSYGVIAPYAFIDLLENSGNIDILTFVMLEKSAKVCKLLHSKGFQISISINLSLKSLTDTKLADKITRLILDAGIDPKYVILEITESAAITEMAPALENLARLRMKGFGLSIDDYGTGYSSMQQIARIAFTELKIDQSFVREMTTSNISKVLINSSIEMATKLQMKSTAEGIETRSDWEQLKSMNCDLGQGYYIAKPMNLEDFLNFCNQSSLVK</sequence>
<evidence type="ECO:0000259" key="2">
    <source>
        <dbReference type="PROSITE" id="PS50110"/>
    </source>
</evidence>
<dbReference type="Gene3D" id="3.20.20.450">
    <property type="entry name" value="EAL domain"/>
    <property type="match status" value="1"/>
</dbReference>
<dbReference type="PROSITE" id="PS50110">
    <property type="entry name" value="RESPONSE_REGULATORY"/>
    <property type="match status" value="1"/>
</dbReference>
<organism evidence="4 5">
    <name type="scientific">Leptospira harrisiae</name>
    <dbReference type="NCBI Taxonomy" id="2023189"/>
    <lineage>
        <taxon>Bacteria</taxon>
        <taxon>Pseudomonadati</taxon>
        <taxon>Spirochaetota</taxon>
        <taxon>Spirochaetia</taxon>
        <taxon>Leptospirales</taxon>
        <taxon>Leptospiraceae</taxon>
        <taxon>Leptospira</taxon>
    </lineage>
</organism>
<dbReference type="SUPFAM" id="SSF52172">
    <property type="entry name" value="CheY-like"/>
    <property type="match status" value="1"/>
</dbReference>
<dbReference type="Pfam" id="PF00072">
    <property type="entry name" value="Response_reg"/>
    <property type="match status" value="1"/>
</dbReference>
<dbReference type="PROSITE" id="PS50883">
    <property type="entry name" value="EAL"/>
    <property type="match status" value="1"/>
</dbReference>
<dbReference type="InterPro" id="IPR011006">
    <property type="entry name" value="CheY-like_superfamily"/>
</dbReference>
<dbReference type="InterPro" id="IPR001633">
    <property type="entry name" value="EAL_dom"/>
</dbReference>
<dbReference type="SMART" id="SM00052">
    <property type="entry name" value="EAL"/>
    <property type="match status" value="1"/>
</dbReference>
<protein>
    <submittedName>
        <fullName evidence="4">Diguanylate phosphodiesterase</fullName>
    </submittedName>
</protein>
<evidence type="ECO:0000313" key="5">
    <source>
        <dbReference type="Proteomes" id="UP000232145"/>
    </source>
</evidence>
<dbReference type="CDD" id="cd01948">
    <property type="entry name" value="EAL"/>
    <property type="match status" value="1"/>
</dbReference>